<dbReference type="InterPro" id="IPR024775">
    <property type="entry name" value="DinB-like"/>
</dbReference>
<reference evidence="2" key="1">
    <citation type="submission" date="2020-08" db="EMBL/GenBank/DDBJ databases">
        <title>Functional genomics of gut bacteria from endangered species of beetles.</title>
        <authorList>
            <person name="Carlos-Shanley C."/>
        </authorList>
    </citation>
    <scope>NUCLEOTIDE SEQUENCE [LARGE SCALE GENOMIC DNA]</scope>
    <source>
        <strain evidence="2">S00060</strain>
    </source>
</reference>
<evidence type="ECO:0000259" key="1">
    <source>
        <dbReference type="Pfam" id="PF12867"/>
    </source>
</evidence>
<dbReference type="AlphaFoldDB" id="A0A7W3NG72"/>
<protein>
    <recommendedName>
        <fullName evidence="1">DinB-like domain-containing protein</fullName>
    </recommendedName>
</protein>
<proteinExistence type="predicted"/>
<name>A0A7W3NG72_PRIAR</name>
<comment type="caution">
    <text evidence="2">The sequence shown here is derived from an EMBL/GenBank/DDBJ whole genome shotgun (WGS) entry which is preliminary data.</text>
</comment>
<evidence type="ECO:0000313" key="2">
    <source>
        <dbReference type="EMBL" id="MBA9042397.1"/>
    </source>
</evidence>
<sequence length="166" mass="18772">MIVSVKGEKKMNKLVFKQFEIGREYFLKIIGAVSKDQTEVQPDGFNNTIHWHTGHVLTITEQTMFGFPHATTHLPANYMELFGNGTKPADWTGNVPTMEELKIQLKDQLARIQQIPAEQLNNNLEKPFLGCKTFGELAGVTLMHEATHMGQIQAMKRIIEHVGVKN</sequence>
<dbReference type="Pfam" id="PF12867">
    <property type="entry name" value="DinB_2"/>
    <property type="match status" value="1"/>
</dbReference>
<dbReference type="SUPFAM" id="SSF109854">
    <property type="entry name" value="DinB/YfiT-like putative metalloenzymes"/>
    <property type="match status" value="1"/>
</dbReference>
<dbReference type="Proteomes" id="UP000543174">
    <property type="component" value="Unassembled WGS sequence"/>
</dbReference>
<dbReference type="InterPro" id="IPR034660">
    <property type="entry name" value="DinB/YfiT-like"/>
</dbReference>
<dbReference type="EMBL" id="JACJHT010000012">
    <property type="protein sequence ID" value="MBA9042397.1"/>
    <property type="molecule type" value="Genomic_DNA"/>
</dbReference>
<accession>A0A7W3NG72</accession>
<keyword evidence="3" id="KW-1185">Reference proteome</keyword>
<feature type="domain" description="DinB-like" evidence="1">
    <location>
        <begin position="18"/>
        <end position="152"/>
    </location>
</feature>
<organism evidence="2 3">
    <name type="scientific">Priestia aryabhattai</name>
    <name type="common">Bacillus aryabhattai</name>
    <dbReference type="NCBI Taxonomy" id="412384"/>
    <lineage>
        <taxon>Bacteria</taxon>
        <taxon>Bacillati</taxon>
        <taxon>Bacillota</taxon>
        <taxon>Bacilli</taxon>
        <taxon>Bacillales</taxon>
        <taxon>Bacillaceae</taxon>
        <taxon>Priestia</taxon>
    </lineage>
</organism>
<gene>
    <name evidence="2" type="ORF">HNP21_005532</name>
</gene>
<dbReference type="Gene3D" id="1.20.120.450">
    <property type="entry name" value="dinb family like domain"/>
    <property type="match status" value="1"/>
</dbReference>
<evidence type="ECO:0000313" key="3">
    <source>
        <dbReference type="Proteomes" id="UP000543174"/>
    </source>
</evidence>